<organism evidence="2">
    <name type="scientific">Chromera velia CCMP2878</name>
    <dbReference type="NCBI Taxonomy" id="1169474"/>
    <lineage>
        <taxon>Eukaryota</taxon>
        <taxon>Sar</taxon>
        <taxon>Alveolata</taxon>
        <taxon>Colpodellida</taxon>
        <taxon>Chromeraceae</taxon>
        <taxon>Chromera</taxon>
    </lineage>
</organism>
<proteinExistence type="predicted"/>
<sequence>MKGGIAFVAHCPEVGENQRVLVVGERPELGGWVLGGALSLRRAPCEHPWWVSDEVKVNLPESPLGASGDGMGMEGEVGRMSMSEVKFRLIAVPDTINRPELLDADSLVCLEPLKGGDFRVVRLLNAPPLPGCSEVGERGDNRIHIGTEGGAEQQRTEMIGMSVEWGVPESVQLGLIPVQTNRETEQHSHREDEHRFPSGHKSERASPTGSHEGIQRDSRMFHSTEEQQSTSEVPICSFQSAADFRGSDSQTGRDAGSNSVRESERGRMQPKEDGMCAPRLNSSGVCSRPFVDTQTDNRKRPSTNAQTDNRVLPSHKPTSTHLPPHECDRGGQKDEGGQRARVISLKRPRSESALPHDDAAECNRIQVGDCAGGRGGYALQGRDGGCVARREAASVECVCFRLCPPYC</sequence>
<dbReference type="InterPro" id="IPR013784">
    <property type="entry name" value="Carb-bd-like_fold"/>
</dbReference>
<accession>A0A0G4I1T9</accession>
<dbReference type="AlphaFoldDB" id="A0A0G4I1T9"/>
<feature type="compositionally biased region" description="Basic and acidic residues" evidence="1">
    <location>
        <begin position="213"/>
        <end position="225"/>
    </location>
</feature>
<feature type="region of interest" description="Disordered" evidence="1">
    <location>
        <begin position="181"/>
        <end position="338"/>
    </location>
</feature>
<evidence type="ECO:0000313" key="2">
    <source>
        <dbReference type="EMBL" id="CEM50841.1"/>
    </source>
</evidence>
<protein>
    <recommendedName>
        <fullName evidence="3">CBM20 domain-containing protein</fullName>
    </recommendedName>
</protein>
<gene>
    <name evidence="2" type="ORF">Cvel_10206</name>
</gene>
<dbReference type="SUPFAM" id="SSF49452">
    <property type="entry name" value="Starch-binding domain-like"/>
    <property type="match status" value="1"/>
</dbReference>
<feature type="compositionally biased region" description="Polar residues" evidence="1">
    <location>
        <begin position="226"/>
        <end position="240"/>
    </location>
</feature>
<feature type="compositionally biased region" description="Basic and acidic residues" evidence="1">
    <location>
        <begin position="323"/>
        <end position="338"/>
    </location>
</feature>
<dbReference type="PhylomeDB" id="A0A0G4I1T9"/>
<feature type="compositionally biased region" description="Basic and acidic residues" evidence="1">
    <location>
        <begin position="261"/>
        <end position="274"/>
    </location>
</feature>
<dbReference type="VEuPathDB" id="CryptoDB:Cvel_10206"/>
<dbReference type="EMBL" id="CDMZ01004770">
    <property type="protein sequence ID" value="CEM50841.1"/>
    <property type="molecule type" value="Genomic_DNA"/>
</dbReference>
<feature type="compositionally biased region" description="Polar residues" evidence="1">
    <location>
        <begin position="247"/>
        <end position="260"/>
    </location>
</feature>
<reference evidence="2" key="1">
    <citation type="submission" date="2014-11" db="EMBL/GenBank/DDBJ databases">
        <authorList>
            <person name="Otto D Thomas"/>
            <person name="Naeem Raeece"/>
        </authorList>
    </citation>
    <scope>NUCLEOTIDE SEQUENCE</scope>
</reference>
<feature type="compositionally biased region" description="Basic and acidic residues" evidence="1">
    <location>
        <begin position="182"/>
        <end position="204"/>
    </location>
</feature>
<evidence type="ECO:0008006" key="3">
    <source>
        <dbReference type="Google" id="ProtNLM"/>
    </source>
</evidence>
<dbReference type="Gene3D" id="2.60.40.10">
    <property type="entry name" value="Immunoglobulins"/>
    <property type="match status" value="1"/>
</dbReference>
<evidence type="ECO:0000256" key="1">
    <source>
        <dbReference type="SAM" id="MobiDB-lite"/>
    </source>
</evidence>
<dbReference type="GO" id="GO:0030246">
    <property type="term" value="F:carbohydrate binding"/>
    <property type="evidence" value="ECO:0007669"/>
    <property type="project" value="InterPro"/>
</dbReference>
<dbReference type="InterPro" id="IPR013783">
    <property type="entry name" value="Ig-like_fold"/>
</dbReference>
<name>A0A0G4I1T9_9ALVE</name>